<protein>
    <submittedName>
        <fullName evidence="1">Uncharacterized protein</fullName>
    </submittedName>
</protein>
<dbReference type="AlphaFoldDB" id="A0A2W1K4N1"/>
<comment type="caution">
    <text evidence="1">The sequence shown here is derived from an EMBL/GenBank/DDBJ whole genome shotgun (WGS) entry which is preliminary data.</text>
</comment>
<accession>A0A2W1K4N1</accession>
<dbReference type="Proteomes" id="UP000248886">
    <property type="component" value="Unassembled WGS sequence"/>
</dbReference>
<organism evidence="1 2">
    <name type="scientific">Acidithiobacillus ferrooxidans</name>
    <name type="common">Thiobacillus ferrooxidans</name>
    <dbReference type="NCBI Taxonomy" id="920"/>
    <lineage>
        <taxon>Bacteria</taxon>
        <taxon>Pseudomonadati</taxon>
        <taxon>Pseudomonadota</taxon>
        <taxon>Acidithiobacillia</taxon>
        <taxon>Acidithiobacillales</taxon>
        <taxon>Acidithiobacillaceae</taxon>
        <taxon>Acidithiobacillus</taxon>
    </lineage>
</organism>
<gene>
    <name evidence="1" type="ORF">DN052_01700</name>
</gene>
<evidence type="ECO:0000313" key="1">
    <source>
        <dbReference type="EMBL" id="PZD81816.1"/>
    </source>
</evidence>
<evidence type="ECO:0000313" key="2">
    <source>
        <dbReference type="Proteomes" id="UP000248886"/>
    </source>
</evidence>
<reference evidence="1 2" key="1">
    <citation type="submission" date="2018-06" db="EMBL/GenBank/DDBJ databases">
        <title>Draft sequence of Acidithiobacillus ferrooxidans CCM 4253.</title>
        <authorList>
            <person name="Moya-Beltran A."/>
            <person name="Castro M."/>
            <person name="Covarrubias P.C."/>
            <person name="Issotta F."/>
            <person name="Janiczek O."/>
            <person name="Mandl M."/>
            <person name="Kucera J."/>
            <person name="Quatrini R."/>
        </authorList>
    </citation>
    <scope>NUCLEOTIDE SEQUENCE [LARGE SCALE GENOMIC DNA]</scope>
    <source>
        <strain evidence="1 2">CCM 4253</strain>
    </source>
</reference>
<proteinExistence type="predicted"/>
<sequence>MSEARQHLNTSDEYVSDILRLVAKALAEVYGTSYDYPKDLPDGWIGIRVDISPERLTAKPIMPPDLTLNRLLNQFINAQDTINQLEHI</sequence>
<dbReference type="EMBL" id="QKQP01000001">
    <property type="protein sequence ID" value="PZD81816.1"/>
    <property type="molecule type" value="Genomic_DNA"/>
</dbReference>
<dbReference type="RefSeq" id="WP_054608766.1">
    <property type="nucleotide sequence ID" value="NZ_AP025160.1"/>
</dbReference>
<name>A0A2W1K4N1_ACIFR</name>